<sequence length="56" mass="6302">MTDCIPGANDNRHDFSITPVDVSANATLIFKTCSYCGVSYRYVDQIWEEIAVENID</sequence>
<organism evidence="2 3">
    <name type="scientific">Candidatus Lucifugimonas marina</name>
    <dbReference type="NCBI Taxonomy" id="3038979"/>
    <lineage>
        <taxon>Bacteria</taxon>
        <taxon>Bacillati</taxon>
        <taxon>Chloroflexota</taxon>
        <taxon>Dehalococcoidia</taxon>
        <taxon>SAR202 cluster</taxon>
        <taxon>Candidatus Lucifugimonadales</taxon>
        <taxon>Candidatus Lucifugimonadaceae</taxon>
        <taxon>Candidatus Lucifugimonas</taxon>
    </lineage>
</organism>
<accession>A0AAJ5ZG68</accession>
<evidence type="ECO:0000313" key="1">
    <source>
        <dbReference type="EMBL" id="MDG0868051.1"/>
    </source>
</evidence>
<dbReference type="EMBL" id="CP046147">
    <property type="protein sequence ID" value="WFG40405.1"/>
    <property type="molecule type" value="Genomic_DNA"/>
</dbReference>
<reference evidence="3" key="3">
    <citation type="submission" date="2023-06" db="EMBL/GenBank/DDBJ databases">
        <title>Pangenomics reveal diversification of enzyme families and niche specialization in globally abundant SAR202 bacteria.</title>
        <authorList>
            <person name="Saw J.H.W."/>
        </authorList>
    </citation>
    <scope>NUCLEOTIDE SEQUENCE [LARGE SCALE GENOMIC DNA]</scope>
    <source>
        <strain evidence="3">JH1073</strain>
    </source>
</reference>
<protein>
    <submittedName>
        <fullName evidence="2">Uncharacterized protein</fullName>
    </submittedName>
</protein>
<reference evidence="2" key="2">
    <citation type="journal article" date="2023" name="Nat. Commun.">
        <title>Cultivation of marine bacteria of the SAR202 clade.</title>
        <authorList>
            <person name="Lim Y."/>
            <person name="Seo J.H."/>
            <person name="Giovannoni S.J."/>
            <person name="Kang I."/>
            <person name="Cho J.C."/>
        </authorList>
    </citation>
    <scope>NUCLEOTIDE SEQUENCE</scope>
    <source>
        <strain evidence="2">JH1073</strain>
    </source>
</reference>
<reference evidence="3 4" key="1">
    <citation type="submission" date="2019-11" db="EMBL/GenBank/DDBJ databases">
        <authorList>
            <person name="Cho J.-C."/>
        </authorList>
    </citation>
    <scope>NUCLEOTIDE SEQUENCE [LARGE SCALE GENOMIC DNA]</scope>
    <source>
        <strain evidence="2 3">JH1073</strain>
        <strain evidence="1 4">JH702</strain>
    </source>
</reference>
<proteinExistence type="predicted"/>
<evidence type="ECO:0000313" key="2">
    <source>
        <dbReference type="EMBL" id="WFG40405.1"/>
    </source>
</evidence>
<dbReference type="RefSeq" id="WP_342827017.1">
    <property type="nucleotide sequence ID" value="NZ_CP046146.1"/>
</dbReference>
<evidence type="ECO:0000313" key="4">
    <source>
        <dbReference type="Proteomes" id="UP001321249"/>
    </source>
</evidence>
<name>A0AAJ5ZG68_9CHLR</name>
<gene>
    <name evidence="1" type="ORF">GKO46_13365</name>
    <name evidence="2" type="ORF">GKO48_12585</name>
</gene>
<dbReference type="AlphaFoldDB" id="A0AAJ5ZG68"/>
<dbReference type="Proteomes" id="UP001321249">
    <property type="component" value="Unassembled WGS sequence"/>
</dbReference>
<dbReference type="EMBL" id="WMBE01000006">
    <property type="protein sequence ID" value="MDG0868051.1"/>
    <property type="molecule type" value="Genomic_DNA"/>
</dbReference>
<evidence type="ECO:0000313" key="3">
    <source>
        <dbReference type="Proteomes" id="UP001219901"/>
    </source>
</evidence>
<dbReference type="Proteomes" id="UP001219901">
    <property type="component" value="Chromosome"/>
</dbReference>
<keyword evidence="3" id="KW-1185">Reference proteome</keyword>